<evidence type="ECO:0000313" key="4">
    <source>
        <dbReference type="Proteomes" id="UP001470230"/>
    </source>
</evidence>
<reference evidence="3 4" key="1">
    <citation type="submission" date="2024-04" db="EMBL/GenBank/DDBJ databases">
        <title>Tritrichomonas musculus Genome.</title>
        <authorList>
            <person name="Alves-Ferreira E."/>
            <person name="Grigg M."/>
            <person name="Lorenzi H."/>
            <person name="Galac M."/>
        </authorList>
    </citation>
    <scope>NUCLEOTIDE SEQUENCE [LARGE SCALE GENOMIC DNA]</scope>
    <source>
        <strain evidence="3 4">EAF2021</strain>
    </source>
</reference>
<organism evidence="3 4">
    <name type="scientific">Tritrichomonas musculus</name>
    <dbReference type="NCBI Taxonomy" id="1915356"/>
    <lineage>
        <taxon>Eukaryota</taxon>
        <taxon>Metamonada</taxon>
        <taxon>Parabasalia</taxon>
        <taxon>Tritrichomonadida</taxon>
        <taxon>Tritrichomonadidae</taxon>
        <taxon>Tritrichomonas</taxon>
    </lineage>
</organism>
<feature type="domain" description="Exostosin GT47" evidence="2">
    <location>
        <begin position="178"/>
        <end position="286"/>
    </location>
</feature>
<accession>A0ABR2KBV8</accession>
<comment type="caution">
    <text evidence="3">The sequence shown here is derived from an EMBL/GenBank/DDBJ whole genome shotgun (WGS) entry which is preliminary data.</text>
</comment>
<evidence type="ECO:0000259" key="2">
    <source>
        <dbReference type="Pfam" id="PF03016"/>
    </source>
</evidence>
<dbReference type="Pfam" id="PF03016">
    <property type="entry name" value="Exostosin_GT47"/>
    <property type="match status" value="1"/>
</dbReference>
<name>A0ABR2KBV8_9EUKA</name>
<comment type="similarity">
    <text evidence="1">Belongs to the glycosyltransferase 47 family.</text>
</comment>
<dbReference type="InterPro" id="IPR040911">
    <property type="entry name" value="Exostosin_GT47"/>
</dbReference>
<proteinExistence type="inferred from homology"/>
<dbReference type="Proteomes" id="UP001470230">
    <property type="component" value="Unassembled WGS sequence"/>
</dbReference>
<protein>
    <recommendedName>
        <fullName evidence="2">Exostosin GT47 domain-containing protein</fullName>
    </recommendedName>
</protein>
<sequence>MYQTEYGWKAAIRDAVTCVESKTDPKYFWGKSYEERKKHSQWINNEIRKIFPNNLSKHCWFGFCGPWIEDIWEFMEKEDFKIFGPFIPLFIPWTRMWKIKNIKIYLDWRTRIFNLLKKDYFYITICTNSHGIEGRDERKKVIPDNLLIIAGGGKGHIPTLIFMRESNPANFPINNTYEYDLMFAGKLTHRVRDKMVKFYSKKLRSKFIFHKKYINWRIEYNKAKFILAPRGFGRNSFRLGEVLQSGHVPIYIYNDIIWLPYYDSINWSSFSIVTHYSRLSQTLDRIKNTPPLEIARMRKRIIELYNSHFTVNATFNHIRRFLLGGFLESDLRCAKYSGDRGYVKSRM</sequence>
<dbReference type="PANTHER" id="PTHR11062">
    <property type="entry name" value="EXOSTOSIN HEPARAN SULFATE GLYCOSYLTRANSFERASE -RELATED"/>
    <property type="match status" value="1"/>
</dbReference>
<evidence type="ECO:0000313" key="3">
    <source>
        <dbReference type="EMBL" id="KAK8888246.1"/>
    </source>
</evidence>
<keyword evidence="4" id="KW-1185">Reference proteome</keyword>
<gene>
    <name evidence="3" type="ORF">M9Y10_039311</name>
</gene>
<evidence type="ECO:0000256" key="1">
    <source>
        <dbReference type="ARBA" id="ARBA00010271"/>
    </source>
</evidence>
<dbReference type="EMBL" id="JAPFFF010000006">
    <property type="protein sequence ID" value="KAK8888246.1"/>
    <property type="molecule type" value="Genomic_DNA"/>
</dbReference>
<dbReference type="InterPro" id="IPR004263">
    <property type="entry name" value="Exostosin"/>
</dbReference>